<organism evidence="2 3">
    <name type="scientific">Corynespora cassiicola Philippines</name>
    <dbReference type="NCBI Taxonomy" id="1448308"/>
    <lineage>
        <taxon>Eukaryota</taxon>
        <taxon>Fungi</taxon>
        <taxon>Dikarya</taxon>
        <taxon>Ascomycota</taxon>
        <taxon>Pezizomycotina</taxon>
        <taxon>Dothideomycetes</taxon>
        <taxon>Pleosporomycetidae</taxon>
        <taxon>Pleosporales</taxon>
        <taxon>Corynesporascaceae</taxon>
        <taxon>Corynespora</taxon>
    </lineage>
</organism>
<protein>
    <submittedName>
        <fullName evidence="2">Uncharacterized protein</fullName>
    </submittedName>
</protein>
<sequence>MYPSPSSSFLSSCSSSFAPLAGSRSSRSCTAIVPIATLWASTASSNPGCSARGFTPDGDRREQPDDLRASSQGVRQWRARGGFST</sequence>
<dbReference type="EMBL" id="KZ678138">
    <property type="protein sequence ID" value="PSN64595.1"/>
    <property type="molecule type" value="Genomic_DNA"/>
</dbReference>
<dbReference type="AlphaFoldDB" id="A0A2T2NGN1"/>
<feature type="region of interest" description="Disordered" evidence="1">
    <location>
        <begin position="43"/>
        <end position="85"/>
    </location>
</feature>
<evidence type="ECO:0000313" key="3">
    <source>
        <dbReference type="Proteomes" id="UP000240883"/>
    </source>
</evidence>
<evidence type="ECO:0000313" key="2">
    <source>
        <dbReference type="EMBL" id="PSN64595.1"/>
    </source>
</evidence>
<proteinExistence type="predicted"/>
<feature type="region of interest" description="Disordered" evidence="1">
    <location>
        <begin position="1"/>
        <end position="25"/>
    </location>
</feature>
<evidence type="ECO:0000256" key="1">
    <source>
        <dbReference type="SAM" id="MobiDB-lite"/>
    </source>
</evidence>
<dbReference type="Proteomes" id="UP000240883">
    <property type="component" value="Unassembled WGS sequence"/>
</dbReference>
<feature type="compositionally biased region" description="Basic and acidic residues" evidence="1">
    <location>
        <begin position="57"/>
        <end position="68"/>
    </location>
</feature>
<feature type="compositionally biased region" description="Low complexity" evidence="1">
    <location>
        <begin position="1"/>
        <end position="23"/>
    </location>
</feature>
<reference evidence="2 3" key="1">
    <citation type="journal article" date="2018" name="Front. Microbiol.">
        <title>Genome-Wide Analysis of Corynespora cassiicola Leaf Fall Disease Putative Effectors.</title>
        <authorList>
            <person name="Lopez D."/>
            <person name="Ribeiro S."/>
            <person name="Label P."/>
            <person name="Fumanal B."/>
            <person name="Venisse J.S."/>
            <person name="Kohler A."/>
            <person name="de Oliveira R.R."/>
            <person name="Labutti K."/>
            <person name="Lipzen A."/>
            <person name="Lail K."/>
            <person name="Bauer D."/>
            <person name="Ohm R.A."/>
            <person name="Barry K.W."/>
            <person name="Spatafora J."/>
            <person name="Grigoriev I.V."/>
            <person name="Martin F.M."/>
            <person name="Pujade-Renaud V."/>
        </authorList>
    </citation>
    <scope>NUCLEOTIDE SEQUENCE [LARGE SCALE GENOMIC DNA]</scope>
    <source>
        <strain evidence="2 3">Philippines</strain>
    </source>
</reference>
<gene>
    <name evidence="2" type="ORF">BS50DRAFT_678664</name>
</gene>
<keyword evidence="3" id="KW-1185">Reference proteome</keyword>
<name>A0A2T2NGN1_CORCC</name>
<accession>A0A2T2NGN1</accession>